<evidence type="ECO:0000313" key="1">
    <source>
        <dbReference type="EMBL" id="SDE94485.1"/>
    </source>
</evidence>
<gene>
    <name evidence="1" type="ORF">SAMN04488243_11717</name>
</gene>
<dbReference type="RefSeq" id="WP_093007290.1">
    <property type="nucleotide sequence ID" value="NZ_FNBC01000017.1"/>
</dbReference>
<sequence>MSPWRKLITLAPDLAAKVRAMRPPKVRVVADGRVLYWALAMPEEEDLEAHAAWPGQNAPSLEAWLVERLSFLEEAWPEAQEVELLGVWAGNPPRLEPIARARVKRREEVGA</sequence>
<accession>A0A1G7H2A7</accession>
<dbReference type="OrthoDB" id="27185at2"/>
<dbReference type="Proteomes" id="UP000199446">
    <property type="component" value="Unassembled WGS sequence"/>
</dbReference>
<protein>
    <submittedName>
        <fullName evidence="1">Uncharacterized protein</fullName>
    </submittedName>
</protein>
<keyword evidence="2" id="KW-1185">Reference proteome</keyword>
<reference evidence="2" key="1">
    <citation type="submission" date="2016-10" db="EMBL/GenBank/DDBJ databases">
        <authorList>
            <person name="Varghese N."/>
            <person name="Submissions S."/>
        </authorList>
    </citation>
    <scope>NUCLEOTIDE SEQUENCE [LARGE SCALE GENOMIC DNA]</scope>
    <source>
        <strain evidence="2">CGMCC 1.6992</strain>
    </source>
</reference>
<evidence type="ECO:0000313" key="2">
    <source>
        <dbReference type="Proteomes" id="UP000199446"/>
    </source>
</evidence>
<name>A0A1G7H2A7_9DEIN</name>
<organism evidence="1 2">
    <name type="scientific">Thermus arciformis</name>
    <dbReference type="NCBI Taxonomy" id="482827"/>
    <lineage>
        <taxon>Bacteria</taxon>
        <taxon>Thermotogati</taxon>
        <taxon>Deinococcota</taxon>
        <taxon>Deinococci</taxon>
        <taxon>Thermales</taxon>
        <taxon>Thermaceae</taxon>
        <taxon>Thermus</taxon>
    </lineage>
</organism>
<dbReference type="STRING" id="482827.SAMN04488243_11717"/>
<dbReference type="AlphaFoldDB" id="A0A1G7H2A7"/>
<dbReference type="EMBL" id="FNBC01000017">
    <property type="protein sequence ID" value="SDE94485.1"/>
    <property type="molecule type" value="Genomic_DNA"/>
</dbReference>
<proteinExistence type="predicted"/>